<organism evidence="2 3">
    <name type="scientific">Parastrongyloides trichosuri</name>
    <name type="common">Possum-specific nematode worm</name>
    <dbReference type="NCBI Taxonomy" id="131310"/>
    <lineage>
        <taxon>Eukaryota</taxon>
        <taxon>Metazoa</taxon>
        <taxon>Ecdysozoa</taxon>
        <taxon>Nematoda</taxon>
        <taxon>Chromadorea</taxon>
        <taxon>Rhabditida</taxon>
        <taxon>Tylenchina</taxon>
        <taxon>Panagrolaimomorpha</taxon>
        <taxon>Strongyloidoidea</taxon>
        <taxon>Strongyloididae</taxon>
        <taxon>Parastrongyloides</taxon>
    </lineage>
</organism>
<dbReference type="Proteomes" id="UP000038045">
    <property type="component" value="Unplaced"/>
</dbReference>
<evidence type="ECO:0000256" key="1">
    <source>
        <dbReference type="SAM" id="SignalP"/>
    </source>
</evidence>
<keyword evidence="2" id="KW-1185">Reference proteome</keyword>
<dbReference type="WBParaSite" id="PTRK_0000426000.1">
    <property type="protein sequence ID" value="PTRK_0000426000.1"/>
    <property type="gene ID" value="PTRK_0000426000"/>
</dbReference>
<evidence type="ECO:0000313" key="2">
    <source>
        <dbReference type="Proteomes" id="UP000038045"/>
    </source>
</evidence>
<proteinExistence type="predicted"/>
<feature type="signal peptide" evidence="1">
    <location>
        <begin position="1"/>
        <end position="23"/>
    </location>
</feature>
<name>A0A0N4ZA53_PARTI</name>
<dbReference type="PANTHER" id="PTHR22900">
    <property type="entry name" value="PROTEIN CBG14245-RELATED"/>
    <property type="match status" value="1"/>
</dbReference>
<evidence type="ECO:0000313" key="3">
    <source>
        <dbReference type="WBParaSite" id="PTRK_0000426000.1"/>
    </source>
</evidence>
<reference evidence="3" key="1">
    <citation type="submission" date="2017-02" db="UniProtKB">
        <authorList>
            <consortium name="WormBaseParasite"/>
        </authorList>
    </citation>
    <scope>IDENTIFICATION</scope>
</reference>
<dbReference type="AlphaFoldDB" id="A0A0N4ZA53"/>
<dbReference type="GO" id="GO:0050650">
    <property type="term" value="P:chondroitin sulfate proteoglycan biosynthetic process"/>
    <property type="evidence" value="ECO:0007669"/>
    <property type="project" value="InterPro"/>
</dbReference>
<accession>A0A0N4ZA53</accession>
<feature type="chain" id="PRO_5005891357" evidence="1">
    <location>
        <begin position="24"/>
        <end position="306"/>
    </location>
</feature>
<dbReference type="GO" id="GO:0047756">
    <property type="term" value="F:chondroitin 4-sulfotransferase activity"/>
    <property type="evidence" value="ECO:0007669"/>
    <property type="project" value="InterPro"/>
</dbReference>
<sequence>MSYLYCFLIKLLYYVVFISNVSCNQIDCLDTSSGDMCIKGFSPVKTHFRFVPTYKINFCAIPKDFSSIIRSVACYLENPDLNITDHLTSSKWIRKTCEHNNYASSLKFLFRKLKIKNEVRFFKNWKQITVVRDPIERFISSFTNKCILSTDKDDPDYCYNCGSKLKCLVKRLYKKLKQRITNRNGTYMTTYTDAHFFPQSWHCEFNTTRRYFKILKFDPANETSLEIFYDQFFNELSLIKVPDKIINVFKYQLKHNLTIHSTTGTDERIKISNKVYKNSKILETLVKIYYQDFITFNFEFPDYEYD</sequence>
<dbReference type="InterPro" id="IPR005331">
    <property type="entry name" value="Sulfotransferase"/>
</dbReference>
<keyword evidence="1" id="KW-0732">Signal</keyword>
<dbReference type="Pfam" id="PF03567">
    <property type="entry name" value="Sulfotransfer_2"/>
    <property type="match status" value="1"/>
</dbReference>
<dbReference type="GO" id="GO:0016020">
    <property type="term" value="C:membrane"/>
    <property type="evidence" value="ECO:0007669"/>
    <property type="project" value="InterPro"/>
</dbReference>
<dbReference type="GO" id="GO:1902884">
    <property type="term" value="P:positive regulation of response to oxidative stress"/>
    <property type="evidence" value="ECO:0007669"/>
    <property type="project" value="InterPro"/>
</dbReference>
<dbReference type="InterPro" id="IPR007669">
    <property type="entry name" value="Chst-1-like"/>
</dbReference>
<protein>
    <submittedName>
        <fullName evidence="3">Sulfotransferase family-containing protein</fullName>
    </submittedName>
</protein>
<dbReference type="PANTHER" id="PTHR22900:SF5">
    <property type="entry name" value="PROTEIN CBG14245"/>
    <property type="match status" value="1"/>
</dbReference>